<dbReference type="EMBL" id="AVPK01000001">
    <property type="protein sequence ID" value="KGN39467.1"/>
    <property type="molecule type" value="Genomic_DNA"/>
</dbReference>
<accession>A0A0A0JTR3</accession>
<dbReference type="PANTHER" id="PTHR43046">
    <property type="entry name" value="GDP-MANNOSE MANNOSYL HYDROLASE"/>
    <property type="match status" value="1"/>
</dbReference>
<evidence type="ECO:0000313" key="5">
    <source>
        <dbReference type="Proteomes" id="UP000030011"/>
    </source>
</evidence>
<dbReference type="eggNOG" id="COG0494">
    <property type="taxonomic scope" value="Bacteria"/>
</dbReference>
<dbReference type="Proteomes" id="UP000030011">
    <property type="component" value="Unassembled WGS sequence"/>
</dbReference>
<evidence type="ECO:0000259" key="3">
    <source>
        <dbReference type="PROSITE" id="PS51462"/>
    </source>
</evidence>
<proteinExistence type="predicted"/>
<dbReference type="PROSITE" id="PS51462">
    <property type="entry name" value="NUDIX"/>
    <property type="match status" value="1"/>
</dbReference>
<dbReference type="STRING" id="1385521.N803_03155"/>
<sequence length="157" mass="17539">MLNAKLPRKRNIAQGLLRNERGEILLCELTYKSEWDLPGGVVDPKESPAACVVREISEELSATVNVEGLVTVNWLPPWRGWDDAVLFLFDLGAVPATFTDDLTLLKRELKAVHWVAPADIPDHVAPYTARMLQQVLEGERTAYPMYLENSEKPGSLA</sequence>
<dbReference type="AlphaFoldDB" id="A0A0A0JTR3"/>
<dbReference type="Pfam" id="PF00293">
    <property type="entry name" value="NUDIX"/>
    <property type="match status" value="1"/>
</dbReference>
<evidence type="ECO:0000256" key="1">
    <source>
        <dbReference type="ARBA" id="ARBA00001946"/>
    </source>
</evidence>
<dbReference type="GO" id="GO:0016787">
    <property type="term" value="F:hydrolase activity"/>
    <property type="evidence" value="ECO:0007669"/>
    <property type="project" value="UniProtKB-KW"/>
</dbReference>
<keyword evidence="5" id="KW-1185">Reference proteome</keyword>
<dbReference type="SUPFAM" id="SSF55811">
    <property type="entry name" value="Nudix"/>
    <property type="match status" value="1"/>
</dbReference>
<evidence type="ECO:0000313" key="4">
    <source>
        <dbReference type="EMBL" id="KGN39467.1"/>
    </source>
</evidence>
<dbReference type="InterPro" id="IPR000086">
    <property type="entry name" value="NUDIX_hydrolase_dom"/>
</dbReference>
<dbReference type="Gene3D" id="3.90.79.10">
    <property type="entry name" value="Nucleoside Triphosphate Pyrophosphohydrolase"/>
    <property type="match status" value="1"/>
</dbReference>
<dbReference type="PANTHER" id="PTHR43046:SF14">
    <property type="entry name" value="MUTT_NUDIX FAMILY PROTEIN"/>
    <property type="match status" value="1"/>
</dbReference>
<name>A0A0A0JTR3_9MICO</name>
<keyword evidence="2 4" id="KW-0378">Hydrolase</keyword>
<dbReference type="InterPro" id="IPR015797">
    <property type="entry name" value="NUDIX_hydrolase-like_dom_sf"/>
</dbReference>
<comment type="caution">
    <text evidence="4">The sequence shown here is derived from an EMBL/GenBank/DDBJ whole genome shotgun (WGS) entry which is preliminary data.</text>
</comment>
<protein>
    <submittedName>
        <fullName evidence="4">NUDIX hydrolase</fullName>
    </submittedName>
</protein>
<feature type="domain" description="Nudix hydrolase" evidence="3">
    <location>
        <begin position="7"/>
        <end position="137"/>
    </location>
</feature>
<reference evidence="4 5" key="1">
    <citation type="submission" date="2013-08" db="EMBL/GenBank/DDBJ databases">
        <title>The genome sequence of Knoellia subterranea.</title>
        <authorList>
            <person name="Zhu W."/>
            <person name="Wang G."/>
        </authorList>
    </citation>
    <scope>NUCLEOTIDE SEQUENCE [LARGE SCALE GENOMIC DNA]</scope>
    <source>
        <strain evidence="4 5">KCTC 19937</strain>
    </source>
</reference>
<gene>
    <name evidence="4" type="ORF">N803_03155</name>
</gene>
<comment type="cofactor">
    <cofactor evidence="1">
        <name>Mg(2+)</name>
        <dbReference type="ChEBI" id="CHEBI:18420"/>
    </cofactor>
</comment>
<dbReference type="CDD" id="cd18876">
    <property type="entry name" value="NUDIX_Hydrolase"/>
    <property type="match status" value="1"/>
</dbReference>
<evidence type="ECO:0000256" key="2">
    <source>
        <dbReference type="ARBA" id="ARBA00022801"/>
    </source>
</evidence>
<organism evidence="4 5">
    <name type="scientific">Knoellia subterranea KCTC 19937</name>
    <dbReference type="NCBI Taxonomy" id="1385521"/>
    <lineage>
        <taxon>Bacteria</taxon>
        <taxon>Bacillati</taxon>
        <taxon>Actinomycetota</taxon>
        <taxon>Actinomycetes</taxon>
        <taxon>Micrococcales</taxon>
        <taxon>Intrasporangiaceae</taxon>
        <taxon>Knoellia</taxon>
    </lineage>
</organism>